<dbReference type="EMBL" id="PKSM01000276">
    <property type="protein sequence ID" value="POV99305.1"/>
    <property type="molecule type" value="Genomic_DNA"/>
</dbReference>
<reference evidence="3" key="3">
    <citation type="journal article" date="2018" name="Mol. Plant Microbe Interact.">
        <title>Genome sequence resources for the wheat stripe rust pathogen (Puccinia striiformis f. sp. tritici) and the barley stripe rust pathogen (Puccinia striiformis f. sp. hordei).</title>
        <authorList>
            <person name="Xia C."/>
            <person name="Wang M."/>
            <person name="Yin C."/>
            <person name="Cornejo O.E."/>
            <person name="Hulbert S.H."/>
            <person name="Chen X."/>
        </authorList>
    </citation>
    <scope>NUCLEOTIDE SEQUENCE [LARGE SCALE GENOMIC DNA]</scope>
    <source>
        <strain evidence="3">93TX-2</strain>
    </source>
</reference>
<reference evidence="2 3" key="1">
    <citation type="submission" date="2017-12" db="EMBL/GenBank/DDBJ databases">
        <title>Gene loss provides genomic basis for host adaptation in cereal stripe rust fungi.</title>
        <authorList>
            <person name="Xia C."/>
        </authorList>
    </citation>
    <scope>NUCLEOTIDE SEQUENCE [LARGE SCALE GENOMIC DNA]</scope>
    <source>
        <strain evidence="2 3">93TX-2</strain>
    </source>
</reference>
<gene>
    <name evidence="2" type="ORF">PSHT_13594</name>
</gene>
<comment type="caution">
    <text evidence="2">The sequence shown here is derived from an EMBL/GenBank/DDBJ whole genome shotgun (WGS) entry which is preliminary data.</text>
</comment>
<evidence type="ECO:0000313" key="2">
    <source>
        <dbReference type="EMBL" id="POV99305.1"/>
    </source>
</evidence>
<dbReference type="Proteomes" id="UP000238274">
    <property type="component" value="Unassembled WGS sequence"/>
</dbReference>
<accession>A0A2S4UPR2</accession>
<protein>
    <submittedName>
        <fullName evidence="2">Uncharacterized protein</fullName>
    </submittedName>
</protein>
<name>A0A2S4UPR2_9BASI</name>
<feature type="compositionally biased region" description="Polar residues" evidence="1">
    <location>
        <begin position="1"/>
        <end position="12"/>
    </location>
</feature>
<proteinExistence type="predicted"/>
<evidence type="ECO:0000256" key="1">
    <source>
        <dbReference type="SAM" id="MobiDB-lite"/>
    </source>
</evidence>
<evidence type="ECO:0000313" key="3">
    <source>
        <dbReference type="Proteomes" id="UP000238274"/>
    </source>
</evidence>
<organism evidence="2 3">
    <name type="scientific">Puccinia striiformis</name>
    <dbReference type="NCBI Taxonomy" id="27350"/>
    <lineage>
        <taxon>Eukaryota</taxon>
        <taxon>Fungi</taxon>
        <taxon>Dikarya</taxon>
        <taxon>Basidiomycota</taxon>
        <taxon>Pucciniomycotina</taxon>
        <taxon>Pucciniomycetes</taxon>
        <taxon>Pucciniales</taxon>
        <taxon>Pucciniaceae</taxon>
        <taxon>Puccinia</taxon>
    </lineage>
</organism>
<dbReference type="AlphaFoldDB" id="A0A2S4UPR2"/>
<reference evidence="3" key="2">
    <citation type="journal article" date="2018" name="BMC Genomics">
        <title>Genomic insights into host adaptation between the wheat stripe rust pathogen (Puccinia striiformis f. sp. tritici) and the barley stripe rust pathogen (Puccinia striiformis f. sp. hordei).</title>
        <authorList>
            <person name="Xia C."/>
            <person name="Wang M."/>
            <person name="Yin C."/>
            <person name="Cornejo O.E."/>
            <person name="Hulbert S.H."/>
            <person name="Chen X."/>
        </authorList>
    </citation>
    <scope>NUCLEOTIDE SEQUENCE [LARGE SCALE GENOMIC DNA]</scope>
    <source>
        <strain evidence="3">93TX-2</strain>
    </source>
</reference>
<feature type="region of interest" description="Disordered" evidence="1">
    <location>
        <begin position="1"/>
        <end position="22"/>
    </location>
</feature>
<sequence length="82" mass="8831">MNLTTTCANSPNPLGPAPSSHTLTGTNSFHLRQCQVLSVRSYKPIAFLTRVPSHITVLTILRVGTSPKSPHSILVPICRPIS</sequence>
<keyword evidence="3" id="KW-1185">Reference proteome</keyword>
<dbReference type="VEuPathDB" id="FungiDB:PSHT_13594"/>